<sequence length="333" mass="37491">MSVAKFQHRITVGMNEGSLGTVLTLRAIPVQPSEPGHKAIPTLVWSQLRDPQQLEDFHLHSKRDVDQVGQPQGDYLGLGWDAPVEFAIESEDVNRILIDASYYGQHEEFLKLGNDHCCDMAIDENDQGATELEDLDIPAATIPVNYGSEHPPTDDTQDPRELGELHLRNESDCDVWSDLGVDVDPAKYNESCSHSSSASITLPDLELVPSADDCREPTHFSDPLQPVDHPDYSHCSDQHFEHARDNGNYNDTPDNHFHTDPDIHTSEHASNFEGQHSDRDPGEDHYADGGHYDTGDAYDDHGADLDPGDDYHDNYHDDYHEDDYNDVRLKRCW</sequence>
<feature type="compositionally biased region" description="Basic and acidic residues" evidence="1">
    <location>
        <begin position="275"/>
        <end position="309"/>
    </location>
</feature>
<gene>
    <name evidence="2" type="ORF">PSTT_14079</name>
</gene>
<feature type="region of interest" description="Disordered" evidence="1">
    <location>
        <begin position="213"/>
        <end position="309"/>
    </location>
</feature>
<keyword evidence="3" id="KW-1185">Reference proteome</keyword>
<protein>
    <submittedName>
        <fullName evidence="2">Uncharacterized protein</fullName>
    </submittedName>
</protein>
<dbReference type="Proteomes" id="UP000239156">
    <property type="component" value="Unassembled WGS sequence"/>
</dbReference>
<comment type="caution">
    <text evidence="2">The sequence shown here is derived from an EMBL/GenBank/DDBJ whole genome shotgun (WGS) entry which is preliminary data.</text>
</comment>
<name>A0A2S4UPA9_9BASI</name>
<reference evidence="2" key="1">
    <citation type="submission" date="2017-12" db="EMBL/GenBank/DDBJ databases">
        <title>Gene loss provides genomic basis for host adaptation in cereal stripe rust fungi.</title>
        <authorList>
            <person name="Xia C."/>
        </authorList>
    </citation>
    <scope>NUCLEOTIDE SEQUENCE [LARGE SCALE GENOMIC DNA]</scope>
    <source>
        <strain evidence="2">93-210</strain>
    </source>
</reference>
<accession>A0A2S4UPA9</accession>
<organism evidence="2 3">
    <name type="scientific">Puccinia striiformis</name>
    <dbReference type="NCBI Taxonomy" id="27350"/>
    <lineage>
        <taxon>Eukaryota</taxon>
        <taxon>Fungi</taxon>
        <taxon>Dikarya</taxon>
        <taxon>Basidiomycota</taxon>
        <taxon>Pucciniomycotina</taxon>
        <taxon>Pucciniomycetes</taxon>
        <taxon>Pucciniales</taxon>
        <taxon>Pucciniaceae</taxon>
        <taxon>Puccinia</taxon>
    </lineage>
</organism>
<dbReference type="EMBL" id="PKSL01000212">
    <property type="protein sequence ID" value="POV98964.1"/>
    <property type="molecule type" value="Genomic_DNA"/>
</dbReference>
<evidence type="ECO:0000313" key="2">
    <source>
        <dbReference type="EMBL" id="POV98964.1"/>
    </source>
</evidence>
<proteinExistence type="predicted"/>
<dbReference type="AlphaFoldDB" id="A0A2S4UPA9"/>
<evidence type="ECO:0000313" key="3">
    <source>
        <dbReference type="Proteomes" id="UP000239156"/>
    </source>
</evidence>
<feature type="compositionally biased region" description="Basic and acidic residues" evidence="1">
    <location>
        <begin position="253"/>
        <end position="267"/>
    </location>
</feature>
<evidence type="ECO:0000256" key="1">
    <source>
        <dbReference type="SAM" id="MobiDB-lite"/>
    </source>
</evidence>
<feature type="compositionally biased region" description="Basic and acidic residues" evidence="1">
    <location>
        <begin position="228"/>
        <end position="245"/>
    </location>
</feature>
<dbReference type="VEuPathDB" id="FungiDB:PSTT_14079"/>
<dbReference type="VEuPathDB" id="FungiDB:PSHT_14302"/>